<protein>
    <recommendedName>
        <fullName evidence="1">VOC domain-containing protein</fullName>
    </recommendedName>
</protein>
<dbReference type="eggNOG" id="COG0346">
    <property type="taxonomic scope" value="Bacteria"/>
</dbReference>
<name>D1CFH0_THET1</name>
<dbReference type="Gene3D" id="3.10.180.10">
    <property type="entry name" value="2,3-Dihydroxybiphenyl 1,2-Dioxygenase, domain 1"/>
    <property type="match status" value="1"/>
</dbReference>
<reference evidence="3" key="1">
    <citation type="journal article" date="2010" name="Stand. Genomic Sci.">
        <title>Complete genome sequence of 'Thermobaculum terrenum' type strain (YNP1).</title>
        <authorList>
            <person name="Kiss H."/>
            <person name="Cleland D."/>
            <person name="Lapidus A."/>
            <person name="Lucas S."/>
            <person name="Glavina Del Rio T."/>
            <person name="Nolan M."/>
            <person name="Tice H."/>
            <person name="Han C."/>
            <person name="Goodwin L."/>
            <person name="Pitluck S."/>
            <person name="Liolios K."/>
            <person name="Ivanova N."/>
            <person name="Mavromatis K."/>
            <person name="Ovchinnikova G."/>
            <person name="Pati A."/>
            <person name="Chen A."/>
            <person name="Palaniappan K."/>
            <person name="Land M."/>
            <person name="Hauser L."/>
            <person name="Chang Y."/>
            <person name="Jeffries C."/>
            <person name="Lu M."/>
            <person name="Brettin T."/>
            <person name="Detter J."/>
            <person name="Goker M."/>
            <person name="Tindall B."/>
            <person name="Beck B."/>
            <person name="McDermott T."/>
            <person name="Woyke T."/>
            <person name="Bristow J."/>
            <person name="Eisen J."/>
            <person name="Markowitz V."/>
            <person name="Hugenholtz P."/>
            <person name="Kyrpides N."/>
            <person name="Klenk H."/>
            <person name="Cheng J."/>
        </authorList>
    </citation>
    <scope>NUCLEOTIDE SEQUENCE [LARGE SCALE GENOMIC DNA]</scope>
    <source>
        <strain evidence="3">ATCC BAA-798 / YNP1</strain>
    </source>
</reference>
<dbReference type="KEGG" id="ttr:Tter_0759"/>
<dbReference type="AlphaFoldDB" id="D1CFH0"/>
<dbReference type="InterPro" id="IPR037523">
    <property type="entry name" value="VOC_core"/>
</dbReference>
<proteinExistence type="predicted"/>
<dbReference type="CDD" id="cd06587">
    <property type="entry name" value="VOC"/>
    <property type="match status" value="1"/>
</dbReference>
<accession>D1CFH0</accession>
<sequence length="142" mass="16005">MSKQQVSLGLICVLAEDWYELVDFYVDVIGLSPVDIDESKERALLKDARGLSILILSGGEGQELPKGPKHNSFYVSFVVNDLPAMVSELEYRGVVFWQIDEGILAVMDPDGNLLYLSDENRYGSIPDGWLIQEKFDLDAYRE</sequence>
<evidence type="ECO:0000259" key="1">
    <source>
        <dbReference type="PROSITE" id="PS51819"/>
    </source>
</evidence>
<dbReference type="PROSITE" id="PS51819">
    <property type="entry name" value="VOC"/>
    <property type="match status" value="1"/>
</dbReference>
<dbReference type="STRING" id="525904.Tter_0759"/>
<keyword evidence="3" id="KW-1185">Reference proteome</keyword>
<dbReference type="Proteomes" id="UP000000323">
    <property type="component" value="Chromosome 1"/>
</dbReference>
<feature type="domain" description="VOC" evidence="1">
    <location>
        <begin position="7"/>
        <end position="136"/>
    </location>
</feature>
<dbReference type="InterPro" id="IPR029068">
    <property type="entry name" value="Glyas_Bleomycin-R_OHBP_Dase"/>
</dbReference>
<organism evidence="2 3">
    <name type="scientific">Thermobaculum terrenum (strain ATCC BAA-798 / CCMEE 7001 / YNP1)</name>
    <dbReference type="NCBI Taxonomy" id="525904"/>
    <lineage>
        <taxon>Bacteria</taxon>
        <taxon>Bacillati</taxon>
        <taxon>Chloroflexota</taxon>
        <taxon>Chloroflexia</taxon>
        <taxon>Candidatus Thermobaculales</taxon>
        <taxon>Candidatus Thermobaculaceae</taxon>
        <taxon>Thermobaculum</taxon>
    </lineage>
</organism>
<gene>
    <name evidence="2" type="ordered locus">Tter_0759</name>
</gene>
<evidence type="ECO:0000313" key="3">
    <source>
        <dbReference type="Proteomes" id="UP000000323"/>
    </source>
</evidence>
<dbReference type="RefSeq" id="WP_012874711.1">
    <property type="nucleotide sequence ID" value="NC_013525.1"/>
</dbReference>
<dbReference type="OrthoDB" id="9799428at2"/>
<dbReference type="HOGENOM" id="CLU_1814910_0_0_0"/>
<dbReference type="EMBL" id="CP001825">
    <property type="protein sequence ID" value="ACZ41676.1"/>
    <property type="molecule type" value="Genomic_DNA"/>
</dbReference>
<dbReference type="SUPFAM" id="SSF54593">
    <property type="entry name" value="Glyoxalase/Bleomycin resistance protein/Dihydroxybiphenyl dioxygenase"/>
    <property type="match status" value="1"/>
</dbReference>
<evidence type="ECO:0000313" key="2">
    <source>
        <dbReference type="EMBL" id="ACZ41676.1"/>
    </source>
</evidence>